<dbReference type="Pfam" id="PF08156">
    <property type="entry name" value="NOP5NT"/>
    <property type="match status" value="1"/>
</dbReference>
<dbReference type="PANTHER" id="PTHR10894:SF1">
    <property type="entry name" value="NUCLEOLAR PROTEIN 58"/>
    <property type="match status" value="1"/>
</dbReference>
<dbReference type="GO" id="GO:0032040">
    <property type="term" value="C:small-subunit processome"/>
    <property type="evidence" value="ECO:0007669"/>
    <property type="project" value="InterPro"/>
</dbReference>
<dbReference type="InterPro" id="IPR036070">
    <property type="entry name" value="Nop_dom_sf"/>
</dbReference>
<dbReference type="PANTHER" id="PTHR10894">
    <property type="entry name" value="NUCLEOLAR PROTEIN 5 NUCLEOLAR PROTEIN NOP5 NOP58"/>
    <property type="match status" value="1"/>
</dbReference>
<feature type="compositionally biased region" description="Basic and acidic residues" evidence="5">
    <location>
        <begin position="426"/>
        <end position="450"/>
    </location>
</feature>
<dbReference type="InterPro" id="IPR012976">
    <property type="entry name" value="NOSIC"/>
</dbReference>
<dbReference type="GO" id="GO:0031428">
    <property type="term" value="C:box C/D methylation guide snoRNP complex"/>
    <property type="evidence" value="ECO:0007669"/>
    <property type="project" value="InterPro"/>
</dbReference>
<accession>A0A0N5APL9</accession>
<dbReference type="Gene3D" id="1.10.246.90">
    <property type="entry name" value="Nop domain"/>
    <property type="match status" value="1"/>
</dbReference>
<name>A0A0N5APL9_9BILA</name>
<feature type="region of interest" description="Disordered" evidence="5">
    <location>
        <begin position="426"/>
        <end position="487"/>
    </location>
</feature>
<dbReference type="InterPro" id="IPR042239">
    <property type="entry name" value="Nop_C"/>
</dbReference>
<evidence type="ECO:0000256" key="4">
    <source>
        <dbReference type="ARBA" id="ARBA00023242"/>
    </source>
</evidence>
<comment type="subcellular location">
    <subcellularLocation>
        <location evidence="1">Nucleus</location>
        <location evidence="1">Nucleolus</location>
    </subcellularLocation>
</comment>
<dbReference type="SMART" id="SM00931">
    <property type="entry name" value="NOSIC"/>
    <property type="match status" value="1"/>
</dbReference>
<evidence type="ECO:0000313" key="8">
    <source>
        <dbReference type="WBParaSite" id="SMUV_0000660101-mRNA-1"/>
    </source>
</evidence>
<reference evidence="8" key="1">
    <citation type="submission" date="2016-04" db="UniProtKB">
        <authorList>
            <consortium name="WormBaseParasite"/>
        </authorList>
    </citation>
    <scope>IDENTIFICATION</scope>
</reference>
<evidence type="ECO:0000256" key="3">
    <source>
        <dbReference type="ARBA" id="ARBA00022517"/>
    </source>
</evidence>
<dbReference type="GO" id="GO:0042254">
    <property type="term" value="P:ribosome biogenesis"/>
    <property type="evidence" value="ECO:0007669"/>
    <property type="project" value="UniProtKB-KW"/>
</dbReference>
<dbReference type="Pfam" id="PF01798">
    <property type="entry name" value="Nop"/>
    <property type="match status" value="1"/>
</dbReference>
<keyword evidence="4" id="KW-0539">Nucleus</keyword>
<organism evidence="7 8">
    <name type="scientific">Syphacia muris</name>
    <dbReference type="NCBI Taxonomy" id="451379"/>
    <lineage>
        <taxon>Eukaryota</taxon>
        <taxon>Metazoa</taxon>
        <taxon>Ecdysozoa</taxon>
        <taxon>Nematoda</taxon>
        <taxon>Chromadorea</taxon>
        <taxon>Rhabditida</taxon>
        <taxon>Spirurina</taxon>
        <taxon>Oxyuridomorpha</taxon>
        <taxon>Oxyuroidea</taxon>
        <taxon>Oxyuridae</taxon>
        <taxon>Syphacia</taxon>
    </lineage>
</organism>
<evidence type="ECO:0000313" key="7">
    <source>
        <dbReference type="Proteomes" id="UP000046393"/>
    </source>
</evidence>
<dbReference type="Gene3D" id="1.10.287.4070">
    <property type="match status" value="1"/>
</dbReference>
<dbReference type="SUPFAM" id="SSF89124">
    <property type="entry name" value="Nop domain"/>
    <property type="match status" value="1"/>
</dbReference>
<dbReference type="AlphaFoldDB" id="A0A0N5APL9"/>
<feature type="domain" description="Nop" evidence="6">
    <location>
        <begin position="273"/>
        <end position="392"/>
    </location>
</feature>
<dbReference type="FunFam" id="1.10.246.90:FF:000005">
    <property type="entry name" value="Nucleolar protein 5, putative"/>
    <property type="match status" value="1"/>
</dbReference>
<dbReference type="FunFam" id="1.10.287.4070:FF:000001">
    <property type="entry name" value="Probable Nucleolar protein 58"/>
    <property type="match status" value="1"/>
</dbReference>
<dbReference type="InterPro" id="IPR012974">
    <property type="entry name" value="NOP58/56_N"/>
</dbReference>
<dbReference type="GO" id="GO:0030515">
    <property type="term" value="F:snoRNA binding"/>
    <property type="evidence" value="ECO:0007669"/>
    <property type="project" value="InterPro"/>
</dbReference>
<dbReference type="STRING" id="451379.A0A0N5APL9"/>
<keyword evidence="3" id="KW-0690">Ribosome biogenesis</keyword>
<proteinExistence type="inferred from homology"/>
<dbReference type="Proteomes" id="UP000046393">
    <property type="component" value="Unplaced"/>
</dbReference>
<dbReference type="InterPro" id="IPR002687">
    <property type="entry name" value="Nop_dom"/>
</dbReference>
<evidence type="ECO:0000256" key="5">
    <source>
        <dbReference type="SAM" id="MobiDB-lite"/>
    </source>
</evidence>
<sequence>MRCLRNLQLLDEKKIKDIDNISDYFSTPEKAQEIVKLVSFKKFKDVADALESTNKLAEGKISKTLKKALKDKADEHENLAVGDAKLGNLIKEKLSIKCVSNASTAELMRGIRSHIESLLGEHSEQYLAMNLALAHSIGRYKVKFNPEKIDTMIVQAVSLLDDLDKELNNYVMRCREWYGWHFPELGKLLQDPLAFAKVVKMVGMRQNIANTDLSSVLPEELEAKIKEEAEVSMGTDISESDLLQIRNLCDQIIEMTSYRAQLGDYLKNRMHALAPNLTVLLGELVGARLISHAGSLMNLAKYPSSTVQILGAEKALFRALKTKRDTPKYGIIYHAQLVGQAGTKTKGKMARKLAAKVSLATRIDALADDSKGADMGVQSRAYLETQMKIEQEKGYKKPSRLPTKHEPYQFKSEVYEYDASADSTVKKESRKKTFDDDKIEPPKKVAKIEPDEVENEEVEATTPSSKEKLPKDSGDASSSKKSKKKKKVIVGRCAFYHLGLNLISFIPM</sequence>
<dbReference type="WBParaSite" id="SMUV_0000660101-mRNA-1">
    <property type="protein sequence ID" value="SMUV_0000660101-mRNA-1"/>
    <property type="gene ID" value="SMUV_0000660101"/>
</dbReference>
<feature type="compositionally biased region" description="Basic and acidic residues" evidence="5">
    <location>
        <begin position="465"/>
        <end position="474"/>
    </location>
</feature>
<protein>
    <submittedName>
        <fullName evidence="8">Nop domain-containing protein</fullName>
    </submittedName>
</protein>
<evidence type="ECO:0000256" key="1">
    <source>
        <dbReference type="ARBA" id="ARBA00004604"/>
    </source>
</evidence>
<keyword evidence="7" id="KW-1185">Reference proteome</keyword>
<dbReference type="InterPro" id="IPR045056">
    <property type="entry name" value="Nop56/Nop58"/>
</dbReference>
<evidence type="ECO:0000256" key="2">
    <source>
        <dbReference type="ARBA" id="ARBA00009211"/>
    </source>
</evidence>
<dbReference type="PROSITE" id="PS51358">
    <property type="entry name" value="NOP"/>
    <property type="match status" value="1"/>
</dbReference>
<comment type="similarity">
    <text evidence="2">Belongs to the NOP5/NOP56 family.</text>
</comment>
<evidence type="ECO:0000259" key="6">
    <source>
        <dbReference type="PROSITE" id="PS51358"/>
    </source>
</evidence>